<evidence type="ECO:0000313" key="3">
    <source>
        <dbReference type="Proteomes" id="UP000037696"/>
    </source>
</evidence>
<accession>A0A0N0RY29</accession>
<gene>
    <name evidence="2" type="ORF">ACN38_g9450</name>
</gene>
<dbReference type="EMBL" id="LHQQ01000191">
    <property type="protein sequence ID" value="KOS39703.1"/>
    <property type="molecule type" value="Genomic_DNA"/>
</dbReference>
<protein>
    <submittedName>
        <fullName evidence="2">Uncharacterized protein</fullName>
    </submittedName>
</protein>
<sequence>MLPNGVVVEIFQEFVMPRDICFNSNSEIGELSSIFALKQLLQAAIIAYYGIWGLVLFSSGSSLSLSLLEYSSMRSASLSRTRYGMWGDGLGLANPHLLLARLSIATI</sequence>
<keyword evidence="1" id="KW-0812">Transmembrane</keyword>
<evidence type="ECO:0000313" key="2">
    <source>
        <dbReference type="EMBL" id="KOS39703.1"/>
    </source>
</evidence>
<feature type="transmembrane region" description="Helical" evidence="1">
    <location>
        <begin position="46"/>
        <end position="68"/>
    </location>
</feature>
<keyword evidence="1" id="KW-1133">Transmembrane helix</keyword>
<dbReference type="AlphaFoldDB" id="A0A0N0RY29"/>
<comment type="caution">
    <text evidence="2">The sequence shown here is derived from an EMBL/GenBank/DDBJ whole genome shotgun (WGS) entry which is preliminary data.</text>
</comment>
<reference evidence="2 3" key="1">
    <citation type="submission" date="2015-08" db="EMBL/GenBank/DDBJ databases">
        <title>Genome sequencing of Penicillium nordicum.</title>
        <authorList>
            <person name="Nguyen H.D."/>
            <person name="Seifert K.A."/>
        </authorList>
    </citation>
    <scope>NUCLEOTIDE SEQUENCE [LARGE SCALE GENOMIC DNA]</scope>
    <source>
        <strain evidence="2 3">DAOMC 185683</strain>
    </source>
</reference>
<evidence type="ECO:0000256" key="1">
    <source>
        <dbReference type="SAM" id="Phobius"/>
    </source>
</evidence>
<organism evidence="2 3">
    <name type="scientific">Penicillium nordicum</name>
    <dbReference type="NCBI Taxonomy" id="229535"/>
    <lineage>
        <taxon>Eukaryota</taxon>
        <taxon>Fungi</taxon>
        <taxon>Dikarya</taxon>
        <taxon>Ascomycota</taxon>
        <taxon>Pezizomycotina</taxon>
        <taxon>Eurotiomycetes</taxon>
        <taxon>Eurotiomycetidae</taxon>
        <taxon>Eurotiales</taxon>
        <taxon>Aspergillaceae</taxon>
        <taxon>Penicillium</taxon>
    </lineage>
</organism>
<keyword evidence="3" id="KW-1185">Reference proteome</keyword>
<proteinExistence type="predicted"/>
<keyword evidence="1" id="KW-0472">Membrane</keyword>
<name>A0A0N0RY29_9EURO</name>
<dbReference type="Proteomes" id="UP000037696">
    <property type="component" value="Unassembled WGS sequence"/>
</dbReference>